<accession>A0A7X0FAF1</accession>
<evidence type="ECO:0000259" key="4">
    <source>
        <dbReference type="Pfam" id="PF13458"/>
    </source>
</evidence>
<name>A0A7X0FAF1_9HYPH</name>
<dbReference type="CDD" id="cd06334">
    <property type="entry name" value="PBP1_ABC_ligand_binding-like"/>
    <property type="match status" value="1"/>
</dbReference>
<dbReference type="Proteomes" id="UP000536262">
    <property type="component" value="Unassembled WGS sequence"/>
</dbReference>
<keyword evidence="2 3" id="KW-0732">Signal</keyword>
<comment type="similarity">
    <text evidence="1">Belongs to the leucine-binding protein family.</text>
</comment>
<evidence type="ECO:0000256" key="1">
    <source>
        <dbReference type="ARBA" id="ARBA00010062"/>
    </source>
</evidence>
<feature type="chain" id="PRO_5031557148" evidence="3">
    <location>
        <begin position="27"/>
        <end position="443"/>
    </location>
</feature>
<evidence type="ECO:0000313" key="6">
    <source>
        <dbReference type="Proteomes" id="UP000536262"/>
    </source>
</evidence>
<evidence type="ECO:0000256" key="2">
    <source>
        <dbReference type="ARBA" id="ARBA00022729"/>
    </source>
</evidence>
<dbReference type="PANTHER" id="PTHR47235:SF1">
    <property type="entry name" value="BLR6548 PROTEIN"/>
    <property type="match status" value="1"/>
</dbReference>
<dbReference type="Gene3D" id="3.40.50.2300">
    <property type="match status" value="2"/>
</dbReference>
<protein>
    <submittedName>
        <fullName evidence="5">Branched-chain amino acid transport system substrate-binding protein</fullName>
    </submittedName>
</protein>
<sequence>MSFKNWLYALSAAAALTLPAVHGAQAQEESIYVPLFTYRTGPFAGSGTPIANGMHDYLTLLNERDGGIGGVKLVVEECETGYDTKKGLECYESVKPKKPVIVNPWSTGITLPLIPKAAVDKIPVLSMAYGLSASAKGDTFPWIFNPPATYWDGFTQILQYIATQEGGGIDKLKGKKIGYIYLDASFGREPLPLIEQLSKELGFEAKLYPVAAADMQNQSSQWLSVRRDKPDYMILYGWGALNATAVKEAVKTNYPMEKFISIWWPSEDDAKGAGDGAKGFKTLNWHAVGADFPLLADIQKHVVDAGKSQVSSKDKVGQVLYNRGIYNSMLIAEAIRKAQEITGKKAVTGEDVRRGLEGLNIDEARLKEIGLEGFTGAVKLSCADHNGHFSTFVQSWNGTTYEKVSDYIAPMSDKVGPLLDADAKAYAEKNAPWPARAEACDAS</sequence>
<keyword evidence="6" id="KW-1185">Reference proteome</keyword>
<organism evidence="5 6">
    <name type="scientific">Aminobacter aganoensis</name>
    <dbReference type="NCBI Taxonomy" id="83264"/>
    <lineage>
        <taxon>Bacteria</taxon>
        <taxon>Pseudomonadati</taxon>
        <taxon>Pseudomonadota</taxon>
        <taxon>Alphaproteobacteria</taxon>
        <taxon>Hyphomicrobiales</taxon>
        <taxon>Phyllobacteriaceae</taxon>
        <taxon>Aminobacter</taxon>
    </lineage>
</organism>
<proteinExistence type="inferred from homology"/>
<feature type="domain" description="Leucine-binding protein" evidence="4">
    <location>
        <begin position="31"/>
        <end position="397"/>
    </location>
</feature>
<feature type="signal peptide" evidence="3">
    <location>
        <begin position="1"/>
        <end position="26"/>
    </location>
</feature>
<dbReference type="SUPFAM" id="SSF53822">
    <property type="entry name" value="Periplasmic binding protein-like I"/>
    <property type="match status" value="1"/>
</dbReference>
<dbReference type="PANTHER" id="PTHR47235">
    <property type="entry name" value="BLR6548 PROTEIN"/>
    <property type="match status" value="1"/>
</dbReference>
<gene>
    <name evidence="5" type="ORF">GGR00_003673</name>
</gene>
<dbReference type="InterPro" id="IPR028082">
    <property type="entry name" value="Peripla_BP_I"/>
</dbReference>
<evidence type="ECO:0000256" key="3">
    <source>
        <dbReference type="SAM" id="SignalP"/>
    </source>
</evidence>
<reference evidence="5 6" key="1">
    <citation type="submission" date="2020-08" db="EMBL/GenBank/DDBJ databases">
        <title>Genomic Encyclopedia of Type Strains, Phase IV (KMG-IV): sequencing the most valuable type-strain genomes for metagenomic binning, comparative biology and taxonomic classification.</title>
        <authorList>
            <person name="Goeker M."/>
        </authorList>
    </citation>
    <scope>NUCLEOTIDE SEQUENCE [LARGE SCALE GENOMIC DNA]</scope>
    <source>
        <strain evidence="5 6">DSM 7051</strain>
    </source>
</reference>
<dbReference type="Pfam" id="PF13458">
    <property type="entry name" value="Peripla_BP_6"/>
    <property type="match status" value="1"/>
</dbReference>
<dbReference type="EMBL" id="JACHOU010000010">
    <property type="protein sequence ID" value="MBB6355868.1"/>
    <property type="molecule type" value="Genomic_DNA"/>
</dbReference>
<dbReference type="RefSeq" id="WP_184700270.1">
    <property type="nucleotide sequence ID" value="NZ_BAABEG010000001.1"/>
</dbReference>
<evidence type="ECO:0000313" key="5">
    <source>
        <dbReference type="EMBL" id="MBB6355868.1"/>
    </source>
</evidence>
<dbReference type="AlphaFoldDB" id="A0A7X0FAF1"/>
<comment type="caution">
    <text evidence="5">The sequence shown here is derived from an EMBL/GenBank/DDBJ whole genome shotgun (WGS) entry which is preliminary data.</text>
</comment>
<dbReference type="InterPro" id="IPR028081">
    <property type="entry name" value="Leu-bd"/>
</dbReference>